<dbReference type="AlphaFoldDB" id="A0A561SDN5"/>
<proteinExistence type="predicted"/>
<dbReference type="Proteomes" id="UP000317940">
    <property type="component" value="Unassembled WGS sequence"/>
</dbReference>
<organism evidence="1 2">
    <name type="scientific">Kitasatospora viridis</name>
    <dbReference type="NCBI Taxonomy" id="281105"/>
    <lineage>
        <taxon>Bacteria</taxon>
        <taxon>Bacillati</taxon>
        <taxon>Actinomycetota</taxon>
        <taxon>Actinomycetes</taxon>
        <taxon>Kitasatosporales</taxon>
        <taxon>Streptomycetaceae</taxon>
        <taxon>Kitasatospora</taxon>
    </lineage>
</organism>
<dbReference type="OrthoDB" id="3873778at2"/>
<gene>
    <name evidence="1" type="ORF">FHX73_16132</name>
</gene>
<evidence type="ECO:0000313" key="2">
    <source>
        <dbReference type="Proteomes" id="UP000317940"/>
    </source>
</evidence>
<reference evidence="1 2" key="1">
    <citation type="submission" date="2019-06" db="EMBL/GenBank/DDBJ databases">
        <title>Sequencing the genomes of 1000 actinobacteria strains.</title>
        <authorList>
            <person name="Klenk H.-P."/>
        </authorList>
    </citation>
    <scope>NUCLEOTIDE SEQUENCE [LARGE SCALE GENOMIC DNA]</scope>
    <source>
        <strain evidence="1 2">DSM 44826</strain>
    </source>
</reference>
<name>A0A561SDN5_9ACTN</name>
<evidence type="ECO:0008006" key="3">
    <source>
        <dbReference type="Google" id="ProtNLM"/>
    </source>
</evidence>
<evidence type="ECO:0000313" key="1">
    <source>
        <dbReference type="EMBL" id="TWF72981.1"/>
    </source>
</evidence>
<sequence>MLAADSGAVRRTAMYLRRYPYDSGELLDVRLDLAKYAVERGLGDPVVFMDNGGRTGGPLPALARLTKAVAAGWFEVVVVPGPFVFALDDDAARESVRRLEAAGCQVVERSRTCALVR</sequence>
<dbReference type="RefSeq" id="WP_145910965.1">
    <property type="nucleotide sequence ID" value="NZ_BAAAMZ010000051.1"/>
</dbReference>
<protein>
    <recommendedName>
        <fullName evidence="3">Resolvase-like protein</fullName>
    </recommendedName>
</protein>
<keyword evidence="2" id="KW-1185">Reference proteome</keyword>
<accession>A0A561SDN5</accession>
<dbReference type="EMBL" id="VIWT01000006">
    <property type="protein sequence ID" value="TWF72981.1"/>
    <property type="molecule type" value="Genomic_DNA"/>
</dbReference>
<comment type="caution">
    <text evidence="1">The sequence shown here is derived from an EMBL/GenBank/DDBJ whole genome shotgun (WGS) entry which is preliminary data.</text>
</comment>